<evidence type="ECO:0000256" key="5">
    <source>
        <dbReference type="ARBA" id="ARBA00023295"/>
    </source>
</evidence>
<dbReference type="SUPFAM" id="SSF51126">
    <property type="entry name" value="Pectin lyase-like"/>
    <property type="match status" value="1"/>
</dbReference>
<dbReference type="KEGG" id="cheb:HH215_30655"/>
<dbReference type="InterPro" id="IPR012334">
    <property type="entry name" value="Pectin_lyas_fold"/>
</dbReference>
<dbReference type="InterPro" id="IPR039448">
    <property type="entry name" value="Beta_helix"/>
</dbReference>
<dbReference type="Pfam" id="PF13229">
    <property type="entry name" value="Beta_helix"/>
    <property type="match status" value="1"/>
</dbReference>
<evidence type="ECO:0000256" key="3">
    <source>
        <dbReference type="ARBA" id="ARBA00022737"/>
    </source>
</evidence>
<keyword evidence="9" id="KW-1185">Reference proteome</keyword>
<gene>
    <name evidence="8" type="ORF">HH215_30655</name>
</gene>
<dbReference type="AlphaFoldDB" id="A0A7Z2VQ71"/>
<keyword evidence="3" id="KW-0677">Repeat</keyword>
<evidence type="ECO:0000256" key="4">
    <source>
        <dbReference type="ARBA" id="ARBA00022801"/>
    </source>
</evidence>
<feature type="domain" description="Right handed beta helix" evidence="6">
    <location>
        <begin position="80"/>
        <end position="232"/>
    </location>
</feature>
<dbReference type="InterPro" id="IPR006626">
    <property type="entry name" value="PbH1"/>
</dbReference>
<keyword evidence="5" id="KW-0326">Glycosidase</keyword>
<dbReference type="InterPro" id="IPR056441">
    <property type="entry name" value="Beta-barrel_GLAA-B_II"/>
</dbReference>
<name>A0A7Z2VQ71_9BACL</name>
<evidence type="ECO:0000256" key="2">
    <source>
        <dbReference type="ARBA" id="ARBA00001271"/>
    </source>
</evidence>
<dbReference type="Gene3D" id="2.160.20.10">
    <property type="entry name" value="Single-stranded right-handed beta-helix, Pectin lyase-like"/>
    <property type="match status" value="1"/>
</dbReference>
<organism evidence="8 9">
    <name type="scientific">Cohnella herbarum</name>
    <dbReference type="NCBI Taxonomy" id="2728023"/>
    <lineage>
        <taxon>Bacteria</taxon>
        <taxon>Bacillati</taxon>
        <taxon>Bacillota</taxon>
        <taxon>Bacilli</taxon>
        <taxon>Bacillales</taxon>
        <taxon>Paenibacillaceae</taxon>
        <taxon>Cohnella</taxon>
    </lineage>
</organism>
<comment type="catalytic activity">
    <reaction evidence="1">
        <text>Hydrolysis of terminal, non-reducing alpha-D-galactose residues in alpha-D-galactosides, including galactose oligosaccharides, galactomannans and galactolipids.</text>
        <dbReference type="EC" id="3.2.1.22"/>
    </reaction>
</comment>
<dbReference type="Pfam" id="PF23764">
    <property type="entry name" value="Beta-barrel_GLAA-B_II"/>
    <property type="match status" value="1"/>
</dbReference>
<dbReference type="Proteomes" id="UP000502248">
    <property type="component" value="Chromosome"/>
</dbReference>
<proteinExistence type="predicted"/>
<dbReference type="SMART" id="SM00710">
    <property type="entry name" value="PbH1"/>
    <property type="match status" value="4"/>
</dbReference>
<evidence type="ECO:0000313" key="9">
    <source>
        <dbReference type="Proteomes" id="UP000502248"/>
    </source>
</evidence>
<dbReference type="InterPro" id="IPR011050">
    <property type="entry name" value="Pectin_lyase_fold/virulence"/>
</dbReference>
<dbReference type="EMBL" id="CP051680">
    <property type="protein sequence ID" value="QJD87107.1"/>
    <property type="molecule type" value="Genomic_DNA"/>
</dbReference>
<accession>A0A7Z2VQ71</accession>
<keyword evidence="4" id="KW-0378">Hydrolase</keyword>
<protein>
    <submittedName>
        <fullName evidence="8">Right-handed parallel beta-helix repeat-containing protein</fullName>
    </submittedName>
</protein>
<dbReference type="GO" id="GO:0004557">
    <property type="term" value="F:alpha-galactosidase activity"/>
    <property type="evidence" value="ECO:0007669"/>
    <property type="project" value="UniProtKB-EC"/>
</dbReference>
<feature type="domain" description="GLAA-B beta-barrel" evidence="7">
    <location>
        <begin position="28"/>
        <end position="77"/>
    </location>
</feature>
<evidence type="ECO:0000259" key="7">
    <source>
        <dbReference type="Pfam" id="PF23764"/>
    </source>
</evidence>
<reference evidence="8 9" key="1">
    <citation type="submission" date="2020-04" db="EMBL/GenBank/DDBJ databases">
        <title>Genome sequencing of novel species.</title>
        <authorList>
            <person name="Heo J."/>
            <person name="Kim S.-J."/>
            <person name="Kim J.-S."/>
            <person name="Hong S.-B."/>
            <person name="Kwon S.-W."/>
        </authorList>
    </citation>
    <scope>NUCLEOTIDE SEQUENCE [LARGE SCALE GENOMIC DNA]</scope>
    <source>
        <strain evidence="8 9">MFER-1</strain>
    </source>
</reference>
<dbReference type="RefSeq" id="WP_169283353.1">
    <property type="nucleotide sequence ID" value="NZ_CP051680.1"/>
</dbReference>
<comment type="catalytic activity">
    <reaction evidence="2">
        <text>Hydrolysis of terminal, non-reducing branched (1-&gt;3)-alpha-D-galactosidic residues, producing free D-galactose.</text>
        <dbReference type="EC" id="3.2.1.n1"/>
    </reaction>
</comment>
<sequence>MRKIVDDHTVEVIVDIATQSEKPDYPDVGDRIELVRGQTLEPYAPNEIAGVEVCPDGGLRLQLRQPIPEGLAETDLIANLTRAASLTIRNCSVRNNRARAFLVQTRDVEIENCTFDHCTGTAIHLNCSIYWYESLSVNRVSVRNNRFVECGFGAGTIGGAEAMVVSVESPGAVVGVHRDIRFTGNVIHGRNGMALRIESAQGVRVEGNEFISSSPIALIDDSREVVFRNNRFDVVQAQFVIGKGCCEKSIELRDEACEIKQMR</sequence>
<evidence type="ECO:0000256" key="1">
    <source>
        <dbReference type="ARBA" id="ARBA00001255"/>
    </source>
</evidence>
<evidence type="ECO:0000313" key="8">
    <source>
        <dbReference type="EMBL" id="QJD87107.1"/>
    </source>
</evidence>
<evidence type="ECO:0000259" key="6">
    <source>
        <dbReference type="Pfam" id="PF13229"/>
    </source>
</evidence>